<feature type="transmembrane region" description="Helical" evidence="7">
    <location>
        <begin position="110"/>
        <end position="139"/>
    </location>
</feature>
<feature type="transmembrane region" description="Helical" evidence="7">
    <location>
        <begin position="54"/>
        <end position="76"/>
    </location>
</feature>
<dbReference type="Gene3D" id="1.10.3720.10">
    <property type="entry name" value="MetI-like"/>
    <property type="match status" value="1"/>
</dbReference>
<keyword evidence="3" id="KW-1003">Cell membrane</keyword>
<feature type="transmembrane region" description="Helical" evidence="7">
    <location>
        <begin position="301"/>
        <end position="318"/>
    </location>
</feature>
<keyword evidence="4 7" id="KW-0812">Transmembrane</keyword>
<dbReference type="SUPFAM" id="SSF161098">
    <property type="entry name" value="MetI-like"/>
    <property type="match status" value="1"/>
</dbReference>
<evidence type="ECO:0000256" key="3">
    <source>
        <dbReference type="ARBA" id="ARBA00022475"/>
    </source>
</evidence>
<keyword evidence="10" id="KW-1185">Reference proteome</keyword>
<dbReference type="CDD" id="cd06261">
    <property type="entry name" value="TM_PBP2"/>
    <property type="match status" value="1"/>
</dbReference>
<comment type="subcellular location">
    <subcellularLocation>
        <location evidence="1 7">Cell membrane</location>
        <topology evidence="1 7">Multi-pass membrane protein</topology>
    </subcellularLocation>
</comment>
<comment type="similarity">
    <text evidence="7">Belongs to the binding-protein-dependent transport system permease family.</text>
</comment>
<organism evidence="9 10">
    <name type="scientific">Microbacterium suwonense</name>
    <dbReference type="NCBI Taxonomy" id="683047"/>
    <lineage>
        <taxon>Bacteria</taxon>
        <taxon>Bacillati</taxon>
        <taxon>Actinomycetota</taxon>
        <taxon>Actinomycetes</taxon>
        <taxon>Micrococcales</taxon>
        <taxon>Microbacteriaceae</taxon>
        <taxon>Microbacterium</taxon>
    </lineage>
</organism>
<evidence type="ECO:0000256" key="1">
    <source>
        <dbReference type="ARBA" id="ARBA00004651"/>
    </source>
</evidence>
<feature type="transmembrane region" description="Helical" evidence="7">
    <location>
        <begin position="182"/>
        <end position="201"/>
    </location>
</feature>
<evidence type="ECO:0000256" key="5">
    <source>
        <dbReference type="ARBA" id="ARBA00022989"/>
    </source>
</evidence>
<evidence type="ECO:0000256" key="6">
    <source>
        <dbReference type="ARBA" id="ARBA00023136"/>
    </source>
</evidence>
<dbReference type="Pfam" id="PF00528">
    <property type="entry name" value="BPD_transp_1"/>
    <property type="match status" value="1"/>
</dbReference>
<reference evidence="10" key="1">
    <citation type="journal article" date="2019" name="Int. J. Syst. Evol. Microbiol.">
        <title>The Global Catalogue of Microorganisms (GCM) 10K type strain sequencing project: providing services to taxonomists for standard genome sequencing and annotation.</title>
        <authorList>
            <consortium name="The Broad Institute Genomics Platform"/>
            <consortium name="The Broad Institute Genome Sequencing Center for Infectious Disease"/>
            <person name="Wu L."/>
            <person name="Ma J."/>
        </authorList>
    </citation>
    <scope>NUCLEOTIDE SEQUENCE [LARGE SCALE GENOMIC DNA]</scope>
    <source>
        <strain evidence="10">NBRC 106310</strain>
    </source>
</reference>
<evidence type="ECO:0000256" key="2">
    <source>
        <dbReference type="ARBA" id="ARBA00022448"/>
    </source>
</evidence>
<keyword evidence="2 7" id="KW-0813">Transport</keyword>
<evidence type="ECO:0000313" key="10">
    <source>
        <dbReference type="Proteomes" id="UP001321543"/>
    </source>
</evidence>
<dbReference type="PROSITE" id="PS50928">
    <property type="entry name" value="ABC_TM1"/>
    <property type="match status" value="1"/>
</dbReference>
<sequence>MPSSDVTMTAPATEATGATKAILLPRRNRSLFDKSQTRAIRLSASDRWLRGISYVWITLFTLFCLLPFVMIVSASISSEAAIRTDGFGLIPKDFSLAAYDLIFQAPKQIIGAYTVTITMTVFGTAIGLFIIAMTGFALYRQDFPFRNHISFFIYFTTLFSAGLAPTFLWVSNGLGLRGSYLAVFLQLLMTPWLIILMKNFMRTVPYEIVESGKIDGAGDFRIFAQLTLPMMKPALATIGLFLALAYWNEWYLSSLYLGSTVEFKPLQYYLYNVINTANALRNSVAGANVSIASLPSNTLKMASAVVATGPILLFYPFVQKYFVSGITIGAVKG</sequence>
<evidence type="ECO:0000256" key="7">
    <source>
        <dbReference type="RuleBase" id="RU363032"/>
    </source>
</evidence>
<dbReference type="InterPro" id="IPR000515">
    <property type="entry name" value="MetI-like"/>
</dbReference>
<dbReference type="InterPro" id="IPR035906">
    <property type="entry name" value="MetI-like_sf"/>
</dbReference>
<dbReference type="EMBL" id="AP027728">
    <property type="protein sequence ID" value="BDZ39507.1"/>
    <property type="molecule type" value="Genomic_DNA"/>
</dbReference>
<feature type="transmembrane region" description="Helical" evidence="7">
    <location>
        <begin position="151"/>
        <end position="170"/>
    </location>
</feature>
<proteinExistence type="inferred from homology"/>
<evidence type="ECO:0000256" key="4">
    <source>
        <dbReference type="ARBA" id="ARBA00022692"/>
    </source>
</evidence>
<gene>
    <name evidence="9" type="ORF">GCM10025863_21210</name>
</gene>
<feature type="transmembrane region" description="Helical" evidence="7">
    <location>
        <begin position="222"/>
        <end position="247"/>
    </location>
</feature>
<keyword evidence="5 7" id="KW-1133">Transmembrane helix</keyword>
<feature type="domain" description="ABC transmembrane type-1" evidence="8">
    <location>
        <begin position="113"/>
        <end position="303"/>
    </location>
</feature>
<protein>
    <submittedName>
        <fullName evidence="9">Sugar ABC transporter permease</fullName>
    </submittedName>
</protein>
<evidence type="ECO:0000313" key="9">
    <source>
        <dbReference type="EMBL" id="BDZ39507.1"/>
    </source>
</evidence>
<keyword evidence="6 7" id="KW-0472">Membrane</keyword>
<name>A0ABM8FUY7_9MICO</name>
<dbReference type="Proteomes" id="UP001321543">
    <property type="component" value="Chromosome"/>
</dbReference>
<accession>A0ABM8FUY7</accession>
<evidence type="ECO:0000259" key="8">
    <source>
        <dbReference type="PROSITE" id="PS50928"/>
    </source>
</evidence>
<dbReference type="PANTHER" id="PTHR43744:SF9">
    <property type="entry name" value="POLYGALACTURONAN_RHAMNOGALACTURONAN TRANSPORT SYSTEM PERMEASE PROTEIN YTCP"/>
    <property type="match status" value="1"/>
</dbReference>
<dbReference type="PANTHER" id="PTHR43744">
    <property type="entry name" value="ABC TRANSPORTER PERMEASE PROTEIN MG189-RELATED-RELATED"/>
    <property type="match status" value="1"/>
</dbReference>